<comment type="caution">
    <text evidence="1">The sequence shown here is derived from an EMBL/GenBank/DDBJ whole genome shotgun (WGS) entry which is preliminary data.</text>
</comment>
<dbReference type="Proteomes" id="UP000292085">
    <property type="component" value="Unassembled WGS sequence"/>
</dbReference>
<proteinExistence type="predicted"/>
<keyword evidence="2" id="KW-1185">Reference proteome</keyword>
<sequence length="86" mass="10020">MSDLYSMVGDAMSRKALMEGPHGPQRQLFAEAKAVALRCHAKDLSRDLQEGWRRDDAARSLDKAETREEIWRALHWWWTETKPAPR</sequence>
<name>A0A4Q6XGJ8_9SPHN</name>
<gene>
    <name evidence="1" type="ORF">EWE75_23965</name>
</gene>
<evidence type="ECO:0000313" key="2">
    <source>
        <dbReference type="Proteomes" id="UP000292085"/>
    </source>
</evidence>
<dbReference type="AlphaFoldDB" id="A0A4Q6XGJ8"/>
<dbReference type="EMBL" id="SGIS01000102">
    <property type="protein sequence ID" value="RZF59040.1"/>
    <property type="molecule type" value="Genomic_DNA"/>
</dbReference>
<organism evidence="1 2">
    <name type="scientific">Sphingomonas populi</name>
    <dbReference type="NCBI Taxonomy" id="2484750"/>
    <lineage>
        <taxon>Bacteria</taxon>
        <taxon>Pseudomonadati</taxon>
        <taxon>Pseudomonadota</taxon>
        <taxon>Alphaproteobacteria</taxon>
        <taxon>Sphingomonadales</taxon>
        <taxon>Sphingomonadaceae</taxon>
        <taxon>Sphingomonas</taxon>
    </lineage>
</organism>
<dbReference type="RefSeq" id="WP_130160546.1">
    <property type="nucleotide sequence ID" value="NZ_SGIS01000102.1"/>
</dbReference>
<accession>A0A4Q6XGJ8</accession>
<evidence type="ECO:0000313" key="1">
    <source>
        <dbReference type="EMBL" id="RZF59040.1"/>
    </source>
</evidence>
<reference evidence="1 2" key="1">
    <citation type="submission" date="2019-02" db="EMBL/GenBank/DDBJ databases">
        <authorList>
            <person name="Li Y."/>
        </authorList>
    </citation>
    <scope>NUCLEOTIDE SEQUENCE [LARGE SCALE GENOMIC DNA]</scope>
    <source>
        <strain evidence="1 2">3-7</strain>
    </source>
</reference>
<protein>
    <submittedName>
        <fullName evidence="1">Uncharacterized protein</fullName>
    </submittedName>
</protein>